<dbReference type="Proteomes" id="UP000070401">
    <property type="component" value="Unassembled WGS sequence"/>
</dbReference>
<evidence type="ECO:0000313" key="2">
    <source>
        <dbReference type="Proteomes" id="UP000070401"/>
    </source>
</evidence>
<keyword evidence="2" id="KW-1185">Reference proteome</keyword>
<accession>A0A133NQS7</accession>
<dbReference type="RefSeq" id="WP_255343355.1">
    <property type="nucleotide sequence ID" value="NZ_KQ956738.1"/>
</dbReference>
<organism evidence="1 2">
    <name type="scientific">Fusobacterium nucleatum</name>
    <dbReference type="NCBI Taxonomy" id="851"/>
    <lineage>
        <taxon>Bacteria</taxon>
        <taxon>Fusobacteriati</taxon>
        <taxon>Fusobacteriota</taxon>
        <taxon>Fusobacteriia</taxon>
        <taxon>Fusobacteriales</taxon>
        <taxon>Fusobacteriaceae</taxon>
        <taxon>Fusobacterium</taxon>
    </lineage>
</organism>
<dbReference type="AlphaFoldDB" id="A0A133NQS7"/>
<evidence type="ECO:0000313" key="1">
    <source>
        <dbReference type="EMBL" id="KXA18646.1"/>
    </source>
</evidence>
<name>A0A133NQS7_FUSNU</name>
<comment type="caution">
    <text evidence="1">The sequence shown here is derived from an EMBL/GenBank/DDBJ whole genome shotgun (WGS) entry which is preliminary data.</text>
</comment>
<protein>
    <submittedName>
        <fullName evidence="1">Uncharacterized protein</fullName>
    </submittedName>
</protein>
<dbReference type="EMBL" id="LRPY01000169">
    <property type="protein sequence ID" value="KXA18646.1"/>
    <property type="molecule type" value="Genomic_DNA"/>
</dbReference>
<dbReference type="PATRIC" id="fig|851.8.peg.1709"/>
<reference evidence="2" key="1">
    <citation type="submission" date="2016-01" db="EMBL/GenBank/DDBJ databases">
        <authorList>
            <person name="Mitreva M."/>
            <person name="Pepin K.H."/>
            <person name="Mihindukulasuriya K.A."/>
            <person name="Fulton R."/>
            <person name="Fronick C."/>
            <person name="O'Laughlin M."/>
            <person name="Miner T."/>
            <person name="Herter B."/>
            <person name="Rosa B.A."/>
            <person name="Cordes M."/>
            <person name="Tomlinson C."/>
            <person name="Wollam A."/>
            <person name="Palsikar V.B."/>
            <person name="Mardis E.R."/>
            <person name="Wilson R.K."/>
        </authorList>
    </citation>
    <scope>NUCLEOTIDE SEQUENCE [LARGE SCALE GENOMIC DNA]</scope>
    <source>
        <strain evidence="2">MJR7757B</strain>
    </source>
</reference>
<proteinExistence type="predicted"/>
<gene>
    <name evidence="1" type="ORF">HMPREF3221_01697</name>
</gene>
<sequence>MNLSELQELIKKYGDVTFLEIKEELKKLGYPCKIAGEKNA</sequence>